<reference evidence="14 15" key="1">
    <citation type="journal article" date="2024" name="Nat. Commun.">
        <title>Phylogenomics reveals the evolutionary origins of lichenization in chlorophyte algae.</title>
        <authorList>
            <person name="Puginier C."/>
            <person name="Libourel C."/>
            <person name="Otte J."/>
            <person name="Skaloud P."/>
            <person name="Haon M."/>
            <person name="Grisel S."/>
            <person name="Petersen M."/>
            <person name="Berrin J.G."/>
            <person name="Delaux P.M."/>
            <person name="Dal Grande F."/>
            <person name="Keller J."/>
        </authorList>
    </citation>
    <scope>NUCLEOTIDE SEQUENCE [LARGE SCALE GENOMIC DNA]</scope>
    <source>
        <strain evidence="14 15">SAG 245.80</strain>
    </source>
</reference>
<dbReference type="PANTHER" id="PTHR45626">
    <property type="entry name" value="TRANSCRIPTION TERMINATION FACTOR 2-RELATED"/>
    <property type="match status" value="1"/>
</dbReference>
<keyword evidence="8" id="KW-0067">ATP-binding</keyword>
<dbReference type="PROSITE" id="PS50089">
    <property type="entry name" value="ZF_RING_2"/>
    <property type="match status" value="1"/>
</dbReference>
<evidence type="ECO:0000256" key="6">
    <source>
        <dbReference type="ARBA" id="ARBA00022806"/>
    </source>
</evidence>
<dbReference type="Gene3D" id="3.40.50.300">
    <property type="entry name" value="P-loop containing nucleotide triphosphate hydrolases"/>
    <property type="match status" value="1"/>
</dbReference>
<dbReference type="SUPFAM" id="SSF52540">
    <property type="entry name" value="P-loop containing nucleoside triphosphate hydrolases"/>
    <property type="match status" value="2"/>
</dbReference>
<dbReference type="Pfam" id="PF00176">
    <property type="entry name" value="SNF2-rel_dom"/>
    <property type="match status" value="1"/>
</dbReference>
<evidence type="ECO:0000256" key="10">
    <source>
        <dbReference type="SAM" id="MobiDB-lite"/>
    </source>
</evidence>
<dbReference type="SUPFAM" id="SSF57850">
    <property type="entry name" value="RING/U-box"/>
    <property type="match status" value="1"/>
</dbReference>
<feature type="domain" description="Helicase C-terminal" evidence="13">
    <location>
        <begin position="785"/>
        <end position="945"/>
    </location>
</feature>
<feature type="region of interest" description="Disordered" evidence="10">
    <location>
        <begin position="394"/>
        <end position="438"/>
    </location>
</feature>
<dbReference type="PROSITE" id="PS51192">
    <property type="entry name" value="HELICASE_ATP_BIND_1"/>
    <property type="match status" value="1"/>
</dbReference>
<dbReference type="GO" id="GO:0005634">
    <property type="term" value="C:nucleus"/>
    <property type="evidence" value="ECO:0007669"/>
    <property type="project" value="TreeGrafter"/>
</dbReference>
<feature type="region of interest" description="Disordered" evidence="10">
    <location>
        <begin position="223"/>
        <end position="329"/>
    </location>
</feature>
<feature type="region of interest" description="Disordered" evidence="10">
    <location>
        <begin position="1"/>
        <end position="37"/>
    </location>
</feature>
<dbReference type="Pfam" id="PF00271">
    <property type="entry name" value="Helicase_C"/>
    <property type="match status" value="1"/>
</dbReference>
<keyword evidence="6" id="KW-0347">Helicase</keyword>
<evidence type="ECO:0000256" key="2">
    <source>
        <dbReference type="ARBA" id="ARBA00022723"/>
    </source>
</evidence>
<dbReference type="PROSITE" id="PS51194">
    <property type="entry name" value="HELICASE_CTER"/>
    <property type="match status" value="1"/>
</dbReference>
<dbReference type="InterPro" id="IPR013083">
    <property type="entry name" value="Znf_RING/FYVE/PHD"/>
</dbReference>
<dbReference type="GO" id="GO:0008270">
    <property type="term" value="F:zinc ion binding"/>
    <property type="evidence" value="ECO:0007669"/>
    <property type="project" value="UniProtKB-KW"/>
</dbReference>
<dbReference type="CDD" id="cd18008">
    <property type="entry name" value="DEXDc_SHPRH-like"/>
    <property type="match status" value="1"/>
</dbReference>
<protein>
    <submittedName>
        <fullName evidence="14">Uncharacterized protein</fullName>
    </submittedName>
</protein>
<dbReference type="InterPro" id="IPR018957">
    <property type="entry name" value="Znf_C3HC4_RING-type"/>
</dbReference>
<keyword evidence="7" id="KW-0862">Zinc</keyword>
<evidence type="ECO:0000313" key="14">
    <source>
        <dbReference type="EMBL" id="KAK9831907.1"/>
    </source>
</evidence>
<evidence type="ECO:0000256" key="9">
    <source>
        <dbReference type="PROSITE-ProRule" id="PRU00175"/>
    </source>
</evidence>
<dbReference type="GO" id="GO:0006281">
    <property type="term" value="P:DNA repair"/>
    <property type="evidence" value="ECO:0007669"/>
    <property type="project" value="TreeGrafter"/>
</dbReference>
<feature type="domain" description="RING-type" evidence="11">
    <location>
        <begin position="665"/>
        <end position="712"/>
    </location>
</feature>
<dbReference type="InterPro" id="IPR049730">
    <property type="entry name" value="SNF2/RAD54-like_C"/>
</dbReference>
<name>A0AAW1RDG2_9CHLO</name>
<feature type="compositionally biased region" description="Gly residues" evidence="10">
    <location>
        <begin position="743"/>
        <end position="757"/>
    </location>
</feature>
<dbReference type="SMART" id="SM00184">
    <property type="entry name" value="RING"/>
    <property type="match status" value="1"/>
</dbReference>
<dbReference type="GO" id="GO:0005524">
    <property type="term" value="F:ATP binding"/>
    <property type="evidence" value="ECO:0007669"/>
    <property type="project" value="UniProtKB-KW"/>
</dbReference>
<dbReference type="GO" id="GO:0008094">
    <property type="term" value="F:ATP-dependent activity, acting on DNA"/>
    <property type="evidence" value="ECO:0007669"/>
    <property type="project" value="TreeGrafter"/>
</dbReference>
<feature type="compositionally biased region" description="Basic and acidic residues" evidence="10">
    <location>
        <begin position="316"/>
        <end position="329"/>
    </location>
</feature>
<keyword evidence="4 9" id="KW-0863">Zinc-finger</keyword>
<evidence type="ECO:0000256" key="1">
    <source>
        <dbReference type="ARBA" id="ARBA00008438"/>
    </source>
</evidence>
<organism evidence="14 15">
    <name type="scientific">Elliptochloris bilobata</name>
    <dbReference type="NCBI Taxonomy" id="381761"/>
    <lineage>
        <taxon>Eukaryota</taxon>
        <taxon>Viridiplantae</taxon>
        <taxon>Chlorophyta</taxon>
        <taxon>core chlorophytes</taxon>
        <taxon>Trebouxiophyceae</taxon>
        <taxon>Trebouxiophyceae incertae sedis</taxon>
        <taxon>Elliptochloris clade</taxon>
        <taxon>Elliptochloris</taxon>
    </lineage>
</organism>
<dbReference type="CDD" id="cd18793">
    <property type="entry name" value="SF2_C_SNF"/>
    <property type="match status" value="1"/>
</dbReference>
<keyword evidence="5" id="KW-0378">Hydrolase</keyword>
<evidence type="ECO:0000256" key="8">
    <source>
        <dbReference type="ARBA" id="ARBA00022840"/>
    </source>
</evidence>
<proteinExistence type="inferred from homology"/>
<dbReference type="Gene3D" id="3.30.40.10">
    <property type="entry name" value="Zinc/RING finger domain, C3HC4 (zinc finger)"/>
    <property type="match status" value="1"/>
</dbReference>
<dbReference type="InterPro" id="IPR001841">
    <property type="entry name" value="Znf_RING"/>
</dbReference>
<dbReference type="PROSITE" id="PS00518">
    <property type="entry name" value="ZF_RING_1"/>
    <property type="match status" value="1"/>
</dbReference>
<comment type="caution">
    <text evidence="14">The sequence shown here is derived from an EMBL/GenBank/DDBJ whole genome shotgun (WGS) entry which is preliminary data.</text>
</comment>
<dbReference type="SMART" id="SM00490">
    <property type="entry name" value="HELICc"/>
    <property type="match status" value="1"/>
</dbReference>
<dbReference type="InterPro" id="IPR014001">
    <property type="entry name" value="Helicase_ATP-bd"/>
</dbReference>
<dbReference type="PANTHER" id="PTHR45626:SF16">
    <property type="entry name" value="ATP-DEPENDENT HELICASE ULS1"/>
    <property type="match status" value="1"/>
</dbReference>
<dbReference type="GO" id="GO:0016787">
    <property type="term" value="F:hydrolase activity"/>
    <property type="evidence" value="ECO:0007669"/>
    <property type="project" value="UniProtKB-KW"/>
</dbReference>
<sequence>MRRKRAERSASGGAVGGNPNPYPGAAHERPALPWLRPGFDAAADRGRWGGAPADDTSNYGSAFSAPVQSPYERIVRVAGAAAGAAAQHLYKAATGERRLPASLQAAGRVIMNGFAGSSGGGGGAGRPLAHPTHSEADVQAALRAAVESLEMCGEGEREPPRGLMTTPLMRHQRLALDWMLRREAPRARPVGGILADDQGLGKTVSLIALLLSNKPLYFDAARRGTPHAEPQSASSSSDSSSTSDLDPSRNPSRNPSCGPPDRAGTSSTADSACTSAEASVGRSGGGGGACSSGGGGGGGGGGGSAGAAQEPQMAHPGEERLWAPGTDRRGGTLVVCPTSVLRQWEREIAAKVAHSAGLTVHVYHGKARAETAADLARYGVVLTTYATMALEAPSRPDAKSGTSAATPIDLCESSSDSGEDGAAAAPAGAKGGARRRRRRRRDGPLFSVQWFRVVLDEAQSIKNSRTLASHASWSLQATRRWCLTGTPIQNSIDDLYSYFRFLKYEPYSKHAAFKTLLKEPLQSSPALGTKRLRTVLQGMLLRRTKATRIDGQPVVDLPERRVLLQRIAFSPPERAFYDCLQKESASQLKALEAGTGGGNPSYVNMLWLLLRMRQACSHPWLVKGAAAKFGTTVGAGAAELAAAAKLAPDARGALLATLEAGGSACAQCGDLPEDPLVAVCAHLFCRQCIAVQVGAPGSAGASEQSFECPACRQPLAASQVFSAAALRGCRAAAPGSAKSSSPGPGGRPGDAGPGAGGALPRNGALEAKGAGAGPPAWQTSAKVEFLLRMLGELRERNAAAAQRGMAVAPEKAIVFSQWTGMLDLVEAALGRAGLRSRRLDGSMSISAREAAIASFQSKSGADVLLVSLKAAALGLNLTAANHVVLLDLWWNPTTEEQAIDRAHRIGQARAVHVTRITIEGTVEDKILQLQERKRAMAETALGDSDGGLRAAAGRLTMQDLHFLFSGM</sequence>
<evidence type="ECO:0000256" key="4">
    <source>
        <dbReference type="ARBA" id="ARBA00022771"/>
    </source>
</evidence>
<evidence type="ECO:0000256" key="7">
    <source>
        <dbReference type="ARBA" id="ARBA00022833"/>
    </source>
</evidence>
<dbReference type="InterPro" id="IPR027417">
    <property type="entry name" value="P-loop_NTPase"/>
</dbReference>
<feature type="compositionally biased region" description="Low complexity" evidence="10">
    <location>
        <begin position="263"/>
        <end position="281"/>
    </location>
</feature>
<evidence type="ECO:0000313" key="15">
    <source>
        <dbReference type="Proteomes" id="UP001445335"/>
    </source>
</evidence>
<feature type="domain" description="Helicase ATP-binding" evidence="12">
    <location>
        <begin position="312"/>
        <end position="505"/>
    </location>
</feature>
<feature type="region of interest" description="Disordered" evidence="10">
    <location>
        <begin position="734"/>
        <end position="775"/>
    </location>
</feature>
<dbReference type="InterPro" id="IPR050628">
    <property type="entry name" value="SNF2_RAD54_helicase_TF"/>
</dbReference>
<dbReference type="Gene3D" id="3.40.50.10810">
    <property type="entry name" value="Tandem AAA-ATPase domain"/>
    <property type="match status" value="3"/>
</dbReference>
<evidence type="ECO:0000259" key="13">
    <source>
        <dbReference type="PROSITE" id="PS51194"/>
    </source>
</evidence>
<dbReference type="GO" id="GO:0004386">
    <property type="term" value="F:helicase activity"/>
    <property type="evidence" value="ECO:0007669"/>
    <property type="project" value="UniProtKB-KW"/>
</dbReference>
<keyword evidence="2" id="KW-0479">Metal-binding</keyword>
<dbReference type="InterPro" id="IPR001650">
    <property type="entry name" value="Helicase_C-like"/>
</dbReference>
<accession>A0AAW1RDG2</accession>
<dbReference type="InterPro" id="IPR038718">
    <property type="entry name" value="SNF2-like_sf"/>
</dbReference>
<comment type="similarity">
    <text evidence="1">Belongs to the SNF2/RAD54 helicase family. RAD16 subfamily.</text>
</comment>
<evidence type="ECO:0000256" key="5">
    <source>
        <dbReference type="ARBA" id="ARBA00022801"/>
    </source>
</evidence>
<feature type="compositionally biased region" description="Low complexity" evidence="10">
    <location>
        <begin position="232"/>
        <end position="245"/>
    </location>
</feature>
<dbReference type="Pfam" id="PF00097">
    <property type="entry name" value="zf-C3HC4"/>
    <property type="match status" value="1"/>
</dbReference>
<feature type="compositionally biased region" description="Gly residues" evidence="10">
    <location>
        <begin position="282"/>
        <end position="305"/>
    </location>
</feature>
<keyword evidence="15" id="KW-1185">Reference proteome</keyword>
<gene>
    <name evidence="14" type="ORF">WJX81_008001</name>
</gene>
<dbReference type="AlphaFoldDB" id="A0AAW1RDG2"/>
<evidence type="ECO:0000259" key="11">
    <source>
        <dbReference type="PROSITE" id="PS50089"/>
    </source>
</evidence>
<dbReference type="Proteomes" id="UP001445335">
    <property type="component" value="Unassembled WGS sequence"/>
</dbReference>
<evidence type="ECO:0000259" key="12">
    <source>
        <dbReference type="PROSITE" id="PS51192"/>
    </source>
</evidence>
<dbReference type="InterPro" id="IPR000330">
    <property type="entry name" value="SNF2_N"/>
</dbReference>
<dbReference type="InterPro" id="IPR017907">
    <property type="entry name" value="Znf_RING_CS"/>
</dbReference>
<evidence type="ECO:0000256" key="3">
    <source>
        <dbReference type="ARBA" id="ARBA00022741"/>
    </source>
</evidence>
<dbReference type="EMBL" id="JALJOU010000044">
    <property type="protein sequence ID" value="KAK9831907.1"/>
    <property type="molecule type" value="Genomic_DNA"/>
</dbReference>
<dbReference type="SMART" id="SM00487">
    <property type="entry name" value="DEXDc"/>
    <property type="match status" value="1"/>
</dbReference>
<keyword evidence="3" id="KW-0547">Nucleotide-binding</keyword>